<dbReference type="PANTHER" id="PTHR33096">
    <property type="entry name" value="CXC2 DOMAIN-CONTAINING PROTEIN"/>
    <property type="match status" value="1"/>
</dbReference>
<evidence type="ECO:0000313" key="2">
    <source>
        <dbReference type="EMBL" id="KIK33856.1"/>
    </source>
</evidence>
<dbReference type="OrthoDB" id="3261436at2759"/>
<accession>A0A0C9ZWS7</accession>
<evidence type="ECO:0000313" key="3">
    <source>
        <dbReference type="Proteomes" id="UP000054485"/>
    </source>
</evidence>
<sequence length="939" mass="106819">MFNQDHPLLMWLNHRALFLREMIRLEGRCNQVSVPSCLKCDSPNPEYKCRDCLGPELYCSTCILSVHVHHPLHRLQKWNSQYFERISLKTLGLRIQLGHTTGQHCPNPRRAFNDDFIIIDTFGIHEVSLDFCGCAITESHMQQLLRMSLFPSTTSDPKTAATFRVLEQYHLLSFESKVSVYEFYHALSRMSDNTGLLLVKDRYESFLRIIREWRHLKMLKRSGRGHDPKGVGATAQGECAVLCPACPHPGKNIPANWKDAPRRWLYGLFLAIDANFRLKRKAVSNDSVDPSLSSGWAYFVEDEAYKGFLDSNLDNTQEVKSTCSSHNAVNMADTKSNRGLAATGLGTVDCARHNMKRPNAVGDLQKGERYINMDYLFLSTLRHSVVDTLNVSYDIACQWHKKLWHRMSAFPVSMHLLPAFKTISFFVPKFHLPAHIEACQTSFSFNFKSGVGRTDGEAPERGWANINPVASSTKEMGPGARRDTLDDYFGDSNWKKVVGLGHTMLRKIKDALPEQQNHHEALDDLEEGLRGEYSAALTQWREQVEAWERDPSKPNPFERKAETVTMASVRLELAKDDQNDIQTGACLALHEDCTPSVLISTGLELEEQQRRMKAGRAILGVHASENQEGKLLQRNNTLQRRIDTWTKLQELYMPSLAALRVSERSVSGGMAAAVPTPEAIKLWLPSQIGRTAPCDTRLQAIEWKLRYAQAHDALRSLRSNLRAQTAILKYKDRNLRGQGANTRARNTLKAVEARLEAAASTYECAHKALVVLAPLLNQTGWHSSLRPLNRADIRSMTDLLWGESEGTRKLSWIWNMRGAAPDEMDKDNTLEDMRIEWCKARARAMRWAEEVELLKEEMRRILQFLEWDAQCWDERGLEGALQDVDDDEREGLIAYAKRQSSLRRRLAASFRTSWTDTLALADTCNYSLVTQEGMDIDID</sequence>
<proteinExistence type="predicted"/>
<dbReference type="STRING" id="930992.A0A0C9ZWS7"/>
<dbReference type="HOGENOM" id="CLU_003703_13_0_1"/>
<evidence type="ECO:0000259" key="1">
    <source>
        <dbReference type="Pfam" id="PF18803"/>
    </source>
</evidence>
<gene>
    <name evidence="2" type="ORF">CY34DRAFT_98910</name>
</gene>
<dbReference type="EMBL" id="KN835855">
    <property type="protein sequence ID" value="KIK33856.1"/>
    <property type="molecule type" value="Genomic_DNA"/>
</dbReference>
<dbReference type="AlphaFoldDB" id="A0A0C9ZWS7"/>
<dbReference type="PANTHER" id="PTHR33096:SF1">
    <property type="entry name" value="CXC1-LIKE CYSTEINE CLUSTER ASSOCIATED WITH KDZ TRANSPOSASES DOMAIN-CONTAINING PROTEIN"/>
    <property type="match status" value="1"/>
</dbReference>
<keyword evidence="3" id="KW-1185">Reference proteome</keyword>
<reference evidence="2 3" key="1">
    <citation type="submission" date="2014-04" db="EMBL/GenBank/DDBJ databases">
        <authorList>
            <consortium name="DOE Joint Genome Institute"/>
            <person name="Kuo A."/>
            <person name="Ruytinx J."/>
            <person name="Rineau F."/>
            <person name="Colpaert J."/>
            <person name="Kohler A."/>
            <person name="Nagy L.G."/>
            <person name="Floudas D."/>
            <person name="Copeland A."/>
            <person name="Barry K.W."/>
            <person name="Cichocki N."/>
            <person name="Veneault-Fourrey C."/>
            <person name="LaButti K."/>
            <person name="Lindquist E.A."/>
            <person name="Lipzen A."/>
            <person name="Lundell T."/>
            <person name="Morin E."/>
            <person name="Murat C."/>
            <person name="Sun H."/>
            <person name="Tunlid A."/>
            <person name="Henrissat B."/>
            <person name="Grigoriev I.V."/>
            <person name="Hibbett D.S."/>
            <person name="Martin F."/>
            <person name="Nordberg H.P."/>
            <person name="Cantor M.N."/>
            <person name="Hua S.X."/>
        </authorList>
    </citation>
    <scope>NUCLEOTIDE SEQUENCE [LARGE SCALE GENOMIC DNA]</scope>
    <source>
        <strain evidence="2 3">UH-Slu-Lm8-n1</strain>
    </source>
</reference>
<dbReference type="Proteomes" id="UP000054485">
    <property type="component" value="Unassembled WGS sequence"/>
</dbReference>
<feature type="domain" description="CxC2-like cysteine cluster KDZ transposase-associated" evidence="1">
    <location>
        <begin position="88"/>
        <end position="195"/>
    </location>
</feature>
<dbReference type="Pfam" id="PF18758">
    <property type="entry name" value="KDZ"/>
    <property type="match status" value="1"/>
</dbReference>
<dbReference type="InterPro" id="IPR040521">
    <property type="entry name" value="KDZ"/>
</dbReference>
<organism evidence="2 3">
    <name type="scientific">Suillus luteus UH-Slu-Lm8-n1</name>
    <dbReference type="NCBI Taxonomy" id="930992"/>
    <lineage>
        <taxon>Eukaryota</taxon>
        <taxon>Fungi</taxon>
        <taxon>Dikarya</taxon>
        <taxon>Basidiomycota</taxon>
        <taxon>Agaricomycotina</taxon>
        <taxon>Agaricomycetes</taxon>
        <taxon>Agaricomycetidae</taxon>
        <taxon>Boletales</taxon>
        <taxon>Suillineae</taxon>
        <taxon>Suillaceae</taxon>
        <taxon>Suillus</taxon>
    </lineage>
</organism>
<dbReference type="InterPro" id="IPR041457">
    <property type="entry name" value="CxC2_KDZ-assoc"/>
</dbReference>
<name>A0A0C9ZWS7_9AGAM</name>
<reference evidence="3" key="2">
    <citation type="submission" date="2015-01" db="EMBL/GenBank/DDBJ databases">
        <title>Evolutionary Origins and Diversification of the Mycorrhizal Mutualists.</title>
        <authorList>
            <consortium name="DOE Joint Genome Institute"/>
            <consortium name="Mycorrhizal Genomics Consortium"/>
            <person name="Kohler A."/>
            <person name="Kuo A."/>
            <person name="Nagy L.G."/>
            <person name="Floudas D."/>
            <person name="Copeland A."/>
            <person name="Barry K.W."/>
            <person name="Cichocki N."/>
            <person name="Veneault-Fourrey C."/>
            <person name="LaButti K."/>
            <person name="Lindquist E.A."/>
            <person name="Lipzen A."/>
            <person name="Lundell T."/>
            <person name="Morin E."/>
            <person name="Murat C."/>
            <person name="Riley R."/>
            <person name="Ohm R."/>
            <person name="Sun H."/>
            <person name="Tunlid A."/>
            <person name="Henrissat B."/>
            <person name="Grigoriev I.V."/>
            <person name="Hibbett D.S."/>
            <person name="Martin F."/>
        </authorList>
    </citation>
    <scope>NUCLEOTIDE SEQUENCE [LARGE SCALE GENOMIC DNA]</scope>
    <source>
        <strain evidence="3">UH-Slu-Lm8-n1</strain>
    </source>
</reference>
<dbReference type="Pfam" id="PF18803">
    <property type="entry name" value="CxC2"/>
    <property type="match status" value="1"/>
</dbReference>
<dbReference type="InParanoid" id="A0A0C9ZWS7"/>
<protein>
    <recommendedName>
        <fullName evidence="1">CxC2-like cysteine cluster KDZ transposase-associated domain-containing protein</fullName>
    </recommendedName>
</protein>